<evidence type="ECO:0000313" key="11">
    <source>
        <dbReference type="Proteomes" id="UP000295573"/>
    </source>
</evidence>
<evidence type="ECO:0000256" key="6">
    <source>
        <dbReference type="PROSITE-ProRule" id="PRU01240"/>
    </source>
</evidence>
<dbReference type="OrthoDB" id="5165638at2"/>
<dbReference type="InterPro" id="IPR051048">
    <property type="entry name" value="Peptidase_S8/S53_subtilisin"/>
</dbReference>
<proteinExistence type="inferred from homology"/>
<dbReference type="PANTHER" id="PTHR43399">
    <property type="entry name" value="SUBTILISIN-RELATED"/>
    <property type="match status" value="1"/>
</dbReference>
<evidence type="ECO:0000256" key="5">
    <source>
        <dbReference type="PIRSR" id="PIRSR615500-1"/>
    </source>
</evidence>
<reference evidence="10 11" key="1">
    <citation type="journal article" date="2015" name="Stand. Genomic Sci.">
        <title>Genomic Encyclopedia of Bacterial and Archaeal Type Strains, Phase III: the genomes of soil and plant-associated and newly described type strains.</title>
        <authorList>
            <person name="Whitman W.B."/>
            <person name="Woyke T."/>
            <person name="Klenk H.P."/>
            <person name="Zhou Y."/>
            <person name="Lilburn T.G."/>
            <person name="Beck B.J."/>
            <person name="De Vos P."/>
            <person name="Vandamme P."/>
            <person name="Eisen J.A."/>
            <person name="Garrity G."/>
            <person name="Hugenholtz P."/>
            <person name="Kyrpides N.C."/>
        </authorList>
    </citation>
    <scope>NUCLEOTIDE SEQUENCE [LARGE SCALE GENOMIC DNA]</scope>
    <source>
        <strain evidence="10 11">VKM Ac-2541</strain>
    </source>
</reference>
<protein>
    <submittedName>
        <fullName evidence="10">Subtilase family protein</fullName>
    </submittedName>
</protein>
<feature type="region of interest" description="Disordered" evidence="8">
    <location>
        <begin position="643"/>
        <end position="677"/>
    </location>
</feature>
<feature type="active site" description="Charge relay system" evidence="5 6">
    <location>
        <position position="34"/>
    </location>
</feature>
<accession>A0A4R2IEA9</accession>
<dbReference type="AlphaFoldDB" id="A0A4R2IEA9"/>
<dbReference type="EMBL" id="SLWR01000016">
    <property type="protein sequence ID" value="TCO40985.1"/>
    <property type="molecule type" value="Genomic_DNA"/>
</dbReference>
<feature type="domain" description="Peptidase S8/S53" evidence="9">
    <location>
        <begin position="25"/>
        <end position="283"/>
    </location>
</feature>
<dbReference type="PROSITE" id="PS51892">
    <property type="entry name" value="SUBTILASE"/>
    <property type="match status" value="1"/>
</dbReference>
<dbReference type="InterPro" id="IPR023827">
    <property type="entry name" value="Peptidase_S8_Asp-AS"/>
</dbReference>
<evidence type="ECO:0000256" key="2">
    <source>
        <dbReference type="ARBA" id="ARBA00022670"/>
    </source>
</evidence>
<dbReference type="GO" id="GO:0004252">
    <property type="term" value="F:serine-type endopeptidase activity"/>
    <property type="evidence" value="ECO:0007669"/>
    <property type="project" value="UniProtKB-UniRule"/>
</dbReference>
<evidence type="ECO:0000259" key="9">
    <source>
        <dbReference type="Pfam" id="PF00082"/>
    </source>
</evidence>
<dbReference type="GO" id="GO:0006508">
    <property type="term" value="P:proteolysis"/>
    <property type="evidence" value="ECO:0007669"/>
    <property type="project" value="UniProtKB-KW"/>
</dbReference>
<comment type="caution">
    <text evidence="10">The sequence shown here is derived from an EMBL/GenBank/DDBJ whole genome shotgun (WGS) entry which is preliminary data.</text>
</comment>
<evidence type="ECO:0000256" key="1">
    <source>
        <dbReference type="ARBA" id="ARBA00011073"/>
    </source>
</evidence>
<dbReference type="Gene3D" id="3.40.50.200">
    <property type="entry name" value="Peptidase S8/S53 domain"/>
    <property type="match status" value="1"/>
</dbReference>
<keyword evidence="11" id="KW-1185">Reference proteome</keyword>
<evidence type="ECO:0000256" key="4">
    <source>
        <dbReference type="ARBA" id="ARBA00022825"/>
    </source>
</evidence>
<dbReference type="CDD" id="cd07487">
    <property type="entry name" value="Peptidases_S8_1"/>
    <property type="match status" value="1"/>
</dbReference>
<dbReference type="Proteomes" id="UP000295573">
    <property type="component" value="Unassembled WGS sequence"/>
</dbReference>
<dbReference type="PRINTS" id="PR00723">
    <property type="entry name" value="SUBTILISIN"/>
</dbReference>
<keyword evidence="4 6" id="KW-0720">Serine protease</keyword>
<dbReference type="InterPro" id="IPR000209">
    <property type="entry name" value="Peptidase_S8/S53_dom"/>
</dbReference>
<organism evidence="10 11">
    <name type="scientific">Kribbella antiqua</name>
    <dbReference type="NCBI Taxonomy" id="2512217"/>
    <lineage>
        <taxon>Bacteria</taxon>
        <taxon>Bacillati</taxon>
        <taxon>Actinomycetota</taxon>
        <taxon>Actinomycetes</taxon>
        <taxon>Propionibacteriales</taxon>
        <taxon>Kribbellaceae</taxon>
        <taxon>Kribbella</taxon>
    </lineage>
</organism>
<dbReference type="RefSeq" id="WP_132156421.1">
    <property type="nucleotide sequence ID" value="NZ_SLWR01000016.1"/>
</dbReference>
<keyword evidence="2 6" id="KW-0645">Protease</keyword>
<dbReference type="PANTHER" id="PTHR43399:SF4">
    <property type="entry name" value="CELL WALL-ASSOCIATED PROTEASE"/>
    <property type="match status" value="1"/>
</dbReference>
<feature type="active site" description="Charge relay system" evidence="5 6">
    <location>
        <position position="66"/>
    </location>
</feature>
<evidence type="ECO:0000256" key="8">
    <source>
        <dbReference type="SAM" id="MobiDB-lite"/>
    </source>
</evidence>
<name>A0A4R2IEA9_9ACTN</name>
<dbReference type="PROSITE" id="PS00136">
    <property type="entry name" value="SUBTILASE_ASP"/>
    <property type="match status" value="1"/>
</dbReference>
<keyword evidence="3 6" id="KW-0378">Hydrolase</keyword>
<dbReference type="InterPro" id="IPR015500">
    <property type="entry name" value="Peptidase_S8_subtilisin-rel"/>
</dbReference>
<dbReference type="InterPro" id="IPR013783">
    <property type="entry name" value="Ig-like_fold"/>
</dbReference>
<dbReference type="Pfam" id="PF00082">
    <property type="entry name" value="Peptidase_S8"/>
    <property type="match status" value="1"/>
</dbReference>
<dbReference type="SUPFAM" id="SSF52743">
    <property type="entry name" value="Subtilisin-like"/>
    <property type="match status" value="1"/>
</dbReference>
<evidence type="ECO:0000256" key="7">
    <source>
        <dbReference type="RuleBase" id="RU003355"/>
    </source>
</evidence>
<dbReference type="GO" id="GO:0005975">
    <property type="term" value="P:carbohydrate metabolic process"/>
    <property type="evidence" value="ECO:0007669"/>
    <property type="project" value="UniProtKB-ARBA"/>
</dbReference>
<dbReference type="InterPro" id="IPR023828">
    <property type="entry name" value="Peptidase_S8_Ser-AS"/>
</dbReference>
<gene>
    <name evidence="10" type="ORF">EV646_11676</name>
</gene>
<evidence type="ECO:0000313" key="10">
    <source>
        <dbReference type="EMBL" id="TCO40985.1"/>
    </source>
</evidence>
<evidence type="ECO:0000256" key="3">
    <source>
        <dbReference type="ARBA" id="ARBA00022801"/>
    </source>
</evidence>
<dbReference type="PROSITE" id="PS00138">
    <property type="entry name" value="SUBTILASE_SER"/>
    <property type="match status" value="1"/>
</dbReference>
<sequence length="704" mass="72334">MAAGTLDRSVPYVGGPQAWQAGYDGTGTTVAVLDTGVDAEHPDLAGAVKAEQNFTDSPDAVDHDGHGTHTSSTVAGRGVASNGKIKGVAPGAELLSAKVLNDYGQGDLSWIIAGMEWAVAQGADVISMSIGTSEPVDCTDPMAAAVDRISASSGVLFVVAAGNLYGPAETISSPGCAASALTVAATDLTQTTADFSSRGPVMSNHAVKPDIAAPGVDITAARAGGRGDSAYIDMSGTSMATPHVAGAAAILKQKHPELRGAELKAILQNSVRSASTAGVYEQGVGELSVSNAITQQVTGPATTDLGTFAWPHTAADKTTKQLTYRNTGKEPVTLKFAVDARGNNGKTLPRALISFGSSSLTIPAGGTASLPLVVDPTVSVDYGLYGAISARVVATSNDGRTVVTPVGLYLEPQYVDVTFKLIDRNGKPASSITALDVFDTDSIAAQRIGFEGADQTLHLRAGTYSLAAIIATGDADGLVESYAFLGDPEITLTKNLTITYDARTAAEAKVTTQRPTERKGGSLTYGRVIDNWILASSRSFGTRIKSIYLGTTGKAKRGTFEVVEGWQFASPAAAKSPYLYSLAFTHEQQIKGKPEHRVRDRELATIDATCVADGRALGCDELAVRDADDVDCDVVPGWEPARGELVQGGAAAGDGDGSDDRAEVRTGGAGGELGLEQLPRVVGQSAGALRAAGVPGSGEHRAAG</sequence>
<feature type="active site" description="Charge relay system" evidence="5 6">
    <location>
        <position position="238"/>
    </location>
</feature>
<dbReference type="Gene3D" id="2.60.40.10">
    <property type="entry name" value="Immunoglobulins"/>
    <property type="match status" value="1"/>
</dbReference>
<feature type="region of interest" description="Disordered" evidence="8">
    <location>
        <begin position="55"/>
        <end position="76"/>
    </location>
</feature>
<comment type="similarity">
    <text evidence="1 6 7">Belongs to the peptidase S8 family.</text>
</comment>
<dbReference type="InterPro" id="IPR036852">
    <property type="entry name" value="Peptidase_S8/S53_dom_sf"/>
</dbReference>